<dbReference type="Pfam" id="PF06974">
    <property type="entry name" value="WS_DGAT_C"/>
    <property type="match status" value="1"/>
</dbReference>
<gene>
    <name evidence="15" type="ORF">PAI11_05480</name>
</gene>
<dbReference type="EC" id="2.3.1.20" evidence="4 11"/>
<dbReference type="PANTHER" id="PTHR31650">
    <property type="entry name" value="O-ACYLTRANSFERASE (WSD1-LIKE) FAMILY PROTEIN"/>
    <property type="match status" value="1"/>
</dbReference>
<comment type="catalytic activity">
    <reaction evidence="10 11">
        <text>an acyl-CoA + a 1,2-diacyl-sn-glycerol = a triacyl-sn-glycerol + CoA</text>
        <dbReference type="Rhea" id="RHEA:10868"/>
        <dbReference type="ChEBI" id="CHEBI:17815"/>
        <dbReference type="ChEBI" id="CHEBI:57287"/>
        <dbReference type="ChEBI" id="CHEBI:58342"/>
        <dbReference type="ChEBI" id="CHEBI:64615"/>
        <dbReference type="EC" id="2.3.1.20"/>
    </reaction>
</comment>
<feature type="region of interest" description="Disordered" evidence="12">
    <location>
        <begin position="505"/>
        <end position="535"/>
    </location>
</feature>
<dbReference type="InterPro" id="IPR009721">
    <property type="entry name" value="O-acyltransferase_WSD1_C"/>
</dbReference>
<dbReference type="Proteomes" id="UP000005143">
    <property type="component" value="Unassembled WGS sequence"/>
</dbReference>
<dbReference type="InterPro" id="IPR023213">
    <property type="entry name" value="CAT-like_dom_sf"/>
</dbReference>
<keyword evidence="8 11" id="KW-0443">Lipid metabolism</keyword>
<evidence type="ECO:0000256" key="12">
    <source>
        <dbReference type="SAM" id="MobiDB-lite"/>
    </source>
</evidence>
<keyword evidence="5 11" id="KW-0444">Lipid biosynthesis</keyword>
<evidence type="ECO:0000256" key="2">
    <source>
        <dbReference type="ARBA" id="ARBA00005189"/>
    </source>
</evidence>
<evidence type="ECO:0000313" key="16">
    <source>
        <dbReference type="Proteomes" id="UP000005143"/>
    </source>
</evidence>
<dbReference type="SUPFAM" id="SSF52777">
    <property type="entry name" value="CoA-dependent acyltransferases"/>
    <property type="match status" value="1"/>
</dbReference>
<dbReference type="EMBL" id="AGUD01000019">
    <property type="protein sequence ID" value="EHN12525.1"/>
    <property type="molecule type" value="Genomic_DNA"/>
</dbReference>
<comment type="caution">
    <text evidence="15">The sequence shown here is derived from an EMBL/GenBank/DDBJ whole genome shotgun (WGS) entry which is preliminary data.</text>
</comment>
<accession>H0E186</accession>
<sequence length="535" mass="56307">MLQPPCRSGRATPSGAVSMLLAGVPRPRPGVLRTTAAAPGTTIGSMHLPGRSDDAERLSTLDAAFLEMEDAVPGAHMHLGAVLLLGPVPGRGGPPRVEELRELLAARLPDLPRFDQRLSSPRADGLRRPHWVVDHFFRIDHHVRRAALPDPGGQAELEAWCGEFFSQPLDRAHPLWEAVLVERLPAGRSALAVKIHHCLADGMGSIALADLVADRAPGAAFRRPPAAGPAEGAHRRPTATVALAEDAARLALHPDRALAAARGVAEMLRDGLLGPTETAISGPVGRQRSFTTIDVPLGELREIERQLGGTVNDAVLAIVGGGLRRLLRHRGDALPEEGICAMVPVDVRGPAAGSAGNRISSLFVPLPVAVDGPEARHAAIRAATATRKRGGQSSGVGALVALSGLAPPVLHQALVRLAITPRLFRLTVTNVRGPRARMTVLGAPVRAVQPFVPLGPDHRVGVALITYAGRATFGIVADADAIPDVDVLAAGMQAEHVALRRAARRVSRASRAAARRRRSRRGDRAAPPAAPAARR</sequence>
<proteinExistence type="inferred from homology"/>
<comment type="similarity">
    <text evidence="3 11">Belongs to the long-chain O-acyltransferase family.</text>
</comment>
<dbReference type="GO" id="GO:0006071">
    <property type="term" value="P:glycerol metabolic process"/>
    <property type="evidence" value="ECO:0007669"/>
    <property type="project" value="UniProtKB-KW"/>
</dbReference>
<evidence type="ECO:0000256" key="6">
    <source>
        <dbReference type="ARBA" id="ARBA00022679"/>
    </source>
</evidence>
<protein>
    <recommendedName>
        <fullName evidence="4 11">Diacylglycerol O-acyltransferase</fullName>
        <ecNumber evidence="4 11">2.3.1.20</ecNumber>
    </recommendedName>
</protein>
<keyword evidence="16" id="KW-1185">Reference proteome</keyword>
<evidence type="ECO:0000256" key="9">
    <source>
        <dbReference type="ARBA" id="ARBA00023315"/>
    </source>
</evidence>
<comment type="pathway">
    <text evidence="1 11">Glycerolipid metabolism; triacylglycerol biosynthesis.</text>
</comment>
<evidence type="ECO:0000256" key="5">
    <source>
        <dbReference type="ARBA" id="ARBA00022516"/>
    </source>
</evidence>
<evidence type="ECO:0000259" key="14">
    <source>
        <dbReference type="Pfam" id="PF06974"/>
    </source>
</evidence>
<keyword evidence="6 11" id="KW-0808">Transferase</keyword>
<dbReference type="UniPathway" id="UPA00282"/>
<dbReference type="PANTHER" id="PTHR31650:SF1">
    <property type="entry name" value="WAX ESTER SYNTHASE_DIACYLGLYCEROL ACYLTRANSFERASE 4-RELATED"/>
    <property type="match status" value="1"/>
</dbReference>
<keyword evidence="7 11" id="KW-0319">Glycerol metabolism</keyword>
<evidence type="ECO:0000256" key="10">
    <source>
        <dbReference type="ARBA" id="ARBA00048109"/>
    </source>
</evidence>
<name>H0E186_9ACTN</name>
<dbReference type="GO" id="GO:0004144">
    <property type="term" value="F:diacylglycerol O-acyltransferase activity"/>
    <property type="evidence" value="ECO:0007669"/>
    <property type="project" value="UniProtKB-EC"/>
</dbReference>
<evidence type="ECO:0000256" key="1">
    <source>
        <dbReference type="ARBA" id="ARBA00004771"/>
    </source>
</evidence>
<dbReference type="Gene3D" id="3.30.559.10">
    <property type="entry name" value="Chloramphenicol acetyltransferase-like domain"/>
    <property type="match status" value="1"/>
</dbReference>
<evidence type="ECO:0000256" key="3">
    <source>
        <dbReference type="ARBA" id="ARBA00009587"/>
    </source>
</evidence>
<feature type="compositionally biased region" description="Basic residues" evidence="12">
    <location>
        <begin position="505"/>
        <end position="521"/>
    </location>
</feature>
<dbReference type="Pfam" id="PF03007">
    <property type="entry name" value="WS_DGAT_cat"/>
    <property type="match status" value="1"/>
</dbReference>
<evidence type="ECO:0000256" key="11">
    <source>
        <dbReference type="RuleBase" id="RU361241"/>
    </source>
</evidence>
<dbReference type="NCBIfam" id="TIGR02946">
    <property type="entry name" value="acyl_WS_DGAT"/>
    <property type="match status" value="1"/>
</dbReference>
<organism evidence="15 16">
    <name type="scientific">Patulibacter medicamentivorans</name>
    <dbReference type="NCBI Taxonomy" id="1097667"/>
    <lineage>
        <taxon>Bacteria</taxon>
        <taxon>Bacillati</taxon>
        <taxon>Actinomycetota</taxon>
        <taxon>Thermoleophilia</taxon>
        <taxon>Solirubrobacterales</taxon>
        <taxon>Patulibacteraceae</taxon>
        <taxon>Patulibacter</taxon>
    </lineage>
</organism>
<feature type="domain" description="O-acyltransferase WSD1-like N-terminal" evidence="13">
    <location>
        <begin position="58"/>
        <end position="315"/>
    </location>
</feature>
<keyword evidence="9 11" id="KW-0012">Acyltransferase</keyword>
<evidence type="ECO:0000256" key="8">
    <source>
        <dbReference type="ARBA" id="ARBA00023098"/>
    </source>
</evidence>
<dbReference type="GO" id="GO:0001666">
    <property type="term" value="P:response to hypoxia"/>
    <property type="evidence" value="ECO:0007669"/>
    <property type="project" value="TreeGrafter"/>
</dbReference>
<evidence type="ECO:0000256" key="4">
    <source>
        <dbReference type="ARBA" id="ARBA00013244"/>
    </source>
</evidence>
<dbReference type="GO" id="GO:0019432">
    <property type="term" value="P:triglyceride biosynthetic process"/>
    <property type="evidence" value="ECO:0007669"/>
    <property type="project" value="UniProtKB-UniPathway"/>
</dbReference>
<comment type="pathway">
    <text evidence="2">Lipid metabolism.</text>
</comment>
<dbReference type="InterPro" id="IPR014292">
    <property type="entry name" value="Acyl_transf_WS/DGAT"/>
</dbReference>
<dbReference type="GO" id="GO:0071731">
    <property type="term" value="P:response to nitric oxide"/>
    <property type="evidence" value="ECO:0007669"/>
    <property type="project" value="TreeGrafter"/>
</dbReference>
<feature type="domain" description="O-acyltransferase WSD1 C-terminal" evidence="14">
    <location>
        <begin position="356"/>
        <end position="495"/>
    </location>
</feature>
<dbReference type="GO" id="GO:0051701">
    <property type="term" value="P:biological process involved in interaction with host"/>
    <property type="evidence" value="ECO:0007669"/>
    <property type="project" value="TreeGrafter"/>
</dbReference>
<dbReference type="AlphaFoldDB" id="H0E186"/>
<evidence type="ECO:0000259" key="13">
    <source>
        <dbReference type="Pfam" id="PF03007"/>
    </source>
</evidence>
<reference evidence="15 16" key="1">
    <citation type="journal article" date="2013" name="Biodegradation">
        <title>Quantitative proteomic analysis of ibuprofen-degrading Patulibacter sp. strain I11.</title>
        <authorList>
            <person name="Almeida B."/>
            <person name="Kjeldal H."/>
            <person name="Lolas I."/>
            <person name="Knudsen A.D."/>
            <person name="Carvalho G."/>
            <person name="Nielsen K.L."/>
            <person name="Barreto Crespo M.T."/>
            <person name="Stensballe A."/>
            <person name="Nielsen J.L."/>
        </authorList>
    </citation>
    <scope>NUCLEOTIDE SEQUENCE [LARGE SCALE GENOMIC DNA]</scope>
    <source>
        <strain evidence="15 16">I11</strain>
    </source>
</reference>
<dbReference type="InterPro" id="IPR004255">
    <property type="entry name" value="O-acyltransferase_WSD1_N"/>
</dbReference>
<dbReference type="GO" id="GO:0005886">
    <property type="term" value="C:plasma membrane"/>
    <property type="evidence" value="ECO:0007669"/>
    <property type="project" value="TreeGrafter"/>
</dbReference>
<evidence type="ECO:0000256" key="7">
    <source>
        <dbReference type="ARBA" id="ARBA00022798"/>
    </source>
</evidence>
<evidence type="ECO:0000313" key="15">
    <source>
        <dbReference type="EMBL" id="EHN12525.1"/>
    </source>
</evidence>
<dbReference type="InterPro" id="IPR045034">
    <property type="entry name" value="O-acyltransferase_WSD1-like"/>
</dbReference>